<gene>
    <name evidence="2" type="ORF">CCUS01_06704</name>
</gene>
<evidence type="ECO:0000256" key="1">
    <source>
        <dbReference type="SAM" id="Phobius"/>
    </source>
</evidence>
<proteinExistence type="predicted"/>
<sequence>SFTSTTAALYKLLNKNLNSYTGLLYIYKLLIFYNKLLLRRVRVFITTYLNFENNIYDFNKAYDILES</sequence>
<organism evidence="2 3">
    <name type="scientific">Colletotrichum cuscutae</name>
    <dbReference type="NCBI Taxonomy" id="1209917"/>
    <lineage>
        <taxon>Eukaryota</taxon>
        <taxon>Fungi</taxon>
        <taxon>Dikarya</taxon>
        <taxon>Ascomycota</taxon>
        <taxon>Pezizomycotina</taxon>
        <taxon>Sordariomycetes</taxon>
        <taxon>Hypocreomycetidae</taxon>
        <taxon>Glomerellales</taxon>
        <taxon>Glomerellaceae</taxon>
        <taxon>Colletotrichum</taxon>
        <taxon>Colletotrichum acutatum species complex</taxon>
    </lineage>
</organism>
<dbReference type="Proteomes" id="UP001239213">
    <property type="component" value="Unassembled WGS sequence"/>
</dbReference>
<feature type="non-terminal residue" evidence="2">
    <location>
        <position position="1"/>
    </location>
</feature>
<keyword evidence="3" id="KW-1185">Reference proteome</keyword>
<dbReference type="AlphaFoldDB" id="A0AAI9V0K4"/>
<accession>A0AAI9V0K4</accession>
<comment type="caution">
    <text evidence="2">The sequence shown here is derived from an EMBL/GenBank/DDBJ whole genome shotgun (WGS) entry which is preliminary data.</text>
</comment>
<evidence type="ECO:0000313" key="2">
    <source>
        <dbReference type="EMBL" id="KAK1468000.1"/>
    </source>
</evidence>
<name>A0AAI9V0K4_9PEZI</name>
<dbReference type="EMBL" id="MPDP01000254">
    <property type="protein sequence ID" value="KAK1468000.1"/>
    <property type="molecule type" value="Genomic_DNA"/>
</dbReference>
<protein>
    <submittedName>
        <fullName evidence="2">Uncharacterized protein</fullName>
    </submittedName>
</protein>
<keyword evidence="1" id="KW-0812">Transmembrane</keyword>
<keyword evidence="1" id="KW-1133">Transmembrane helix</keyword>
<evidence type="ECO:0000313" key="3">
    <source>
        <dbReference type="Proteomes" id="UP001239213"/>
    </source>
</evidence>
<keyword evidence="1" id="KW-0472">Membrane</keyword>
<feature type="transmembrane region" description="Helical" evidence="1">
    <location>
        <begin position="20"/>
        <end position="38"/>
    </location>
</feature>
<reference evidence="2" key="1">
    <citation type="submission" date="2016-11" db="EMBL/GenBank/DDBJ databases">
        <title>The genome sequence of Colletotrichum cuscutae.</title>
        <authorList>
            <person name="Baroncelli R."/>
        </authorList>
    </citation>
    <scope>NUCLEOTIDE SEQUENCE</scope>
    <source>
        <strain evidence="2">IMI 304802</strain>
    </source>
</reference>